<keyword evidence="2" id="KW-1185">Reference proteome</keyword>
<dbReference type="Proteomes" id="UP001283361">
    <property type="component" value="Unassembled WGS sequence"/>
</dbReference>
<protein>
    <submittedName>
        <fullName evidence="1">Uncharacterized protein</fullName>
    </submittedName>
</protein>
<dbReference type="AlphaFoldDB" id="A0AAE0XXS8"/>
<organism evidence="1 2">
    <name type="scientific">Elysia crispata</name>
    <name type="common">lettuce slug</name>
    <dbReference type="NCBI Taxonomy" id="231223"/>
    <lineage>
        <taxon>Eukaryota</taxon>
        <taxon>Metazoa</taxon>
        <taxon>Spiralia</taxon>
        <taxon>Lophotrochozoa</taxon>
        <taxon>Mollusca</taxon>
        <taxon>Gastropoda</taxon>
        <taxon>Heterobranchia</taxon>
        <taxon>Euthyneura</taxon>
        <taxon>Panpulmonata</taxon>
        <taxon>Sacoglossa</taxon>
        <taxon>Placobranchoidea</taxon>
        <taxon>Plakobranchidae</taxon>
        <taxon>Elysia</taxon>
    </lineage>
</organism>
<dbReference type="EMBL" id="JAWDGP010007341">
    <property type="protein sequence ID" value="KAK3724705.1"/>
    <property type="molecule type" value="Genomic_DNA"/>
</dbReference>
<accession>A0AAE0XXS8</accession>
<gene>
    <name evidence="1" type="ORF">RRG08_041185</name>
</gene>
<reference evidence="1" key="1">
    <citation type="journal article" date="2023" name="G3 (Bethesda)">
        <title>A reference genome for the long-term kleptoplast-retaining sea slug Elysia crispata morphotype clarki.</title>
        <authorList>
            <person name="Eastman K.E."/>
            <person name="Pendleton A.L."/>
            <person name="Shaikh M.A."/>
            <person name="Suttiyut T."/>
            <person name="Ogas R."/>
            <person name="Tomko P."/>
            <person name="Gavelis G."/>
            <person name="Widhalm J.R."/>
            <person name="Wisecaver J.H."/>
        </authorList>
    </citation>
    <scope>NUCLEOTIDE SEQUENCE</scope>
    <source>
        <strain evidence="1">ECLA1</strain>
    </source>
</reference>
<comment type="caution">
    <text evidence="1">The sequence shown here is derived from an EMBL/GenBank/DDBJ whole genome shotgun (WGS) entry which is preliminary data.</text>
</comment>
<evidence type="ECO:0000313" key="1">
    <source>
        <dbReference type="EMBL" id="KAK3724705.1"/>
    </source>
</evidence>
<evidence type="ECO:0000313" key="2">
    <source>
        <dbReference type="Proteomes" id="UP001283361"/>
    </source>
</evidence>
<sequence length="77" mass="9034">MTDCFLMPRTIPWGQRTSERFGFRPLWSLTEVADWLREIGRCGGSQLEQMLGFRVKVTRVQGLREEMEVSALLLYRP</sequence>
<proteinExistence type="predicted"/>
<name>A0AAE0XXS8_9GAST</name>